<dbReference type="EMBL" id="CP043925">
    <property type="protein sequence ID" value="QHN10412.1"/>
    <property type="molecule type" value="Genomic_DNA"/>
</dbReference>
<dbReference type="AlphaFoldDB" id="A0A6I7D916"/>
<evidence type="ECO:0000313" key="2">
    <source>
        <dbReference type="Proteomes" id="UP000464700"/>
    </source>
</evidence>
<protein>
    <submittedName>
        <fullName evidence="1">Uncharacterized protein</fullName>
    </submittedName>
</protein>
<sequence>MNKLVLTFFVFSYSTFFLQPSYAEDNFDFANTAKLVCEYGENQKRKSVCKDMVNQSIVAAVEIGRASAFCEIAKNNGEKINNNLKVECERKMKMVEEIRNLEN</sequence>
<evidence type="ECO:0000313" key="1">
    <source>
        <dbReference type="EMBL" id="QHN10412.1"/>
    </source>
</evidence>
<proteinExistence type="predicted"/>
<dbReference type="KEGG" id="pcol:F1325_08010"/>
<dbReference type="Proteomes" id="UP000464700">
    <property type="component" value="Chromosome"/>
</dbReference>
<keyword evidence="2" id="KW-1185">Reference proteome</keyword>
<organism evidence="1 2">
    <name type="scientific">Proteus columbae</name>
    <dbReference type="NCBI Taxonomy" id="1987580"/>
    <lineage>
        <taxon>Bacteria</taxon>
        <taxon>Pseudomonadati</taxon>
        <taxon>Pseudomonadota</taxon>
        <taxon>Gammaproteobacteria</taxon>
        <taxon>Enterobacterales</taxon>
        <taxon>Morganellaceae</taxon>
        <taxon>Proteus</taxon>
    </lineage>
</organism>
<dbReference type="RefSeq" id="WP_160230296.1">
    <property type="nucleotide sequence ID" value="NZ_CP043925.1"/>
</dbReference>
<reference evidence="1 2" key="1">
    <citation type="submission" date="2019-09" db="EMBL/GenBank/DDBJ databases">
        <title>Emergence of a chromosome-mediated tetracycline resistance gene in Proteus strain.</title>
        <authorList>
            <person name="He D."/>
            <person name="Wang L."/>
        </authorList>
    </citation>
    <scope>NUCLEOTIDE SEQUENCE [LARGE SCALE GENOMIC DNA]</scope>
    <source>
        <strain evidence="1 2">T60</strain>
    </source>
</reference>
<gene>
    <name evidence="1" type="ORF">F1325_08010</name>
</gene>
<accession>A0A6I7D916</accession>
<name>A0A6I7D916_9GAMM</name>